<sequence>MQFDMSKLVPPFKVMGGAILLLSFFIFRANSATILEGFESGDRENYAPAEVKISTGIWNLNNAVISNSRSPSTSLPSNTTRISHSFLPCTKVLVLMKNLVNRAVLNPKCLQ</sequence>
<evidence type="ECO:0000313" key="1">
    <source>
        <dbReference type="EMBL" id="KYC37172.1"/>
    </source>
</evidence>
<keyword evidence="2" id="KW-1185">Reference proteome</keyword>
<dbReference type="Proteomes" id="UP000076925">
    <property type="component" value="Unassembled WGS sequence"/>
</dbReference>
<reference evidence="1 2" key="1">
    <citation type="journal article" date="2013" name="Genome Biol. Evol.">
        <title>Genomes of Stigonematalean cyanobacteria (subsection V) and the evolution of oxygenic photosynthesis from prokaryotes to plastids.</title>
        <authorList>
            <person name="Dagan T."/>
            <person name="Roettger M."/>
            <person name="Stucken K."/>
            <person name="Landan G."/>
            <person name="Koch R."/>
            <person name="Major P."/>
            <person name="Gould S.B."/>
            <person name="Goremykin V.V."/>
            <person name="Rippka R."/>
            <person name="Tandeau de Marsac N."/>
            <person name="Gugger M."/>
            <person name="Lockhart P.J."/>
            <person name="Allen J.F."/>
            <person name="Brune I."/>
            <person name="Maus I."/>
            <person name="Puhler A."/>
            <person name="Martin W.F."/>
        </authorList>
    </citation>
    <scope>NUCLEOTIDE SEQUENCE [LARGE SCALE GENOMIC DNA]</scope>
    <source>
        <strain evidence="1 2">PCC 7110</strain>
    </source>
</reference>
<gene>
    <name evidence="1" type="ORF">WA1_46950</name>
</gene>
<evidence type="ECO:0000313" key="2">
    <source>
        <dbReference type="Proteomes" id="UP000076925"/>
    </source>
</evidence>
<dbReference type="STRING" id="128403.WA1_46950"/>
<dbReference type="EMBL" id="ANNX02000047">
    <property type="protein sequence ID" value="KYC37172.1"/>
    <property type="molecule type" value="Genomic_DNA"/>
</dbReference>
<organism evidence="1 2">
    <name type="scientific">Scytonema hofmannii PCC 7110</name>
    <dbReference type="NCBI Taxonomy" id="128403"/>
    <lineage>
        <taxon>Bacteria</taxon>
        <taxon>Bacillati</taxon>
        <taxon>Cyanobacteriota</taxon>
        <taxon>Cyanophyceae</taxon>
        <taxon>Nostocales</taxon>
        <taxon>Scytonemataceae</taxon>
        <taxon>Scytonema</taxon>
    </lineage>
</organism>
<protein>
    <submittedName>
        <fullName evidence="1">Uncharacterized protein</fullName>
    </submittedName>
</protein>
<proteinExistence type="predicted"/>
<comment type="caution">
    <text evidence="1">The sequence shown here is derived from an EMBL/GenBank/DDBJ whole genome shotgun (WGS) entry which is preliminary data.</text>
</comment>
<name>A0A139WXR4_9CYAN</name>
<dbReference type="AlphaFoldDB" id="A0A139WXR4"/>
<accession>A0A139WXR4</accession>